<accession>A0A3M7PMM4</accession>
<dbReference type="AlphaFoldDB" id="A0A3M7PMM4"/>
<dbReference type="EMBL" id="REGN01009791">
    <property type="protein sequence ID" value="RNA00362.1"/>
    <property type="molecule type" value="Genomic_DNA"/>
</dbReference>
<keyword evidence="1" id="KW-0812">Transmembrane</keyword>
<name>A0A3M7PMM4_BRAPC</name>
<evidence type="ECO:0000256" key="1">
    <source>
        <dbReference type="SAM" id="Phobius"/>
    </source>
</evidence>
<protein>
    <submittedName>
        <fullName evidence="2">Uncharacterized protein</fullName>
    </submittedName>
</protein>
<feature type="transmembrane region" description="Helical" evidence="1">
    <location>
        <begin position="6"/>
        <end position="29"/>
    </location>
</feature>
<organism evidence="2 3">
    <name type="scientific">Brachionus plicatilis</name>
    <name type="common">Marine rotifer</name>
    <name type="synonym">Brachionus muelleri</name>
    <dbReference type="NCBI Taxonomy" id="10195"/>
    <lineage>
        <taxon>Eukaryota</taxon>
        <taxon>Metazoa</taxon>
        <taxon>Spiralia</taxon>
        <taxon>Gnathifera</taxon>
        <taxon>Rotifera</taxon>
        <taxon>Eurotatoria</taxon>
        <taxon>Monogononta</taxon>
        <taxon>Pseudotrocha</taxon>
        <taxon>Ploima</taxon>
        <taxon>Brachionidae</taxon>
        <taxon>Brachionus</taxon>
    </lineage>
</organism>
<proteinExistence type="predicted"/>
<keyword evidence="1" id="KW-0472">Membrane</keyword>
<sequence>MSPAEVIPLLLPQIGCKLLLTFLFFSIAYNHFQWLSMVFIEFAIVSIENRLFSWESMECRNDFNKAFKI</sequence>
<evidence type="ECO:0000313" key="3">
    <source>
        <dbReference type="Proteomes" id="UP000276133"/>
    </source>
</evidence>
<reference evidence="2 3" key="1">
    <citation type="journal article" date="2018" name="Sci. Rep.">
        <title>Genomic signatures of local adaptation to the degree of environmental predictability in rotifers.</title>
        <authorList>
            <person name="Franch-Gras L."/>
            <person name="Hahn C."/>
            <person name="Garcia-Roger E.M."/>
            <person name="Carmona M.J."/>
            <person name="Serra M."/>
            <person name="Gomez A."/>
        </authorList>
    </citation>
    <scope>NUCLEOTIDE SEQUENCE [LARGE SCALE GENOMIC DNA]</scope>
    <source>
        <strain evidence="2">HYR1</strain>
    </source>
</reference>
<evidence type="ECO:0000313" key="2">
    <source>
        <dbReference type="EMBL" id="RNA00362.1"/>
    </source>
</evidence>
<comment type="caution">
    <text evidence="2">The sequence shown here is derived from an EMBL/GenBank/DDBJ whole genome shotgun (WGS) entry which is preliminary data.</text>
</comment>
<dbReference type="Proteomes" id="UP000276133">
    <property type="component" value="Unassembled WGS sequence"/>
</dbReference>
<keyword evidence="1" id="KW-1133">Transmembrane helix</keyword>
<gene>
    <name evidence="2" type="ORF">BpHYR1_018982</name>
</gene>
<keyword evidence="3" id="KW-1185">Reference proteome</keyword>